<organism evidence="3 4">
    <name type="scientific">Cupriavidus neocaledonicus</name>
    <dbReference type="NCBI Taxonomy" id="1040979"/>
    <lineage>
        <taxon>Bacteria</taxon>
        <taxon>Pseudomonadati</taxon>
        <taxon>Pseudomonadota</taxon>
        <taxon>Betaproteobacteria</taxon>
        <taxon>Burkholderiales</taxon>
        <taxon>Burkholderiaceae</taxon>
        <taxon>Cupriavidus</taxon>
    </lineage>
</organism>
<evidence type="ECO:0000256" key="1">
    <source>
        <dbReference type="SAM" id="MobiDB-lite"/>
    </source>
</evidence>
<geneLocation type="plasmid" evidence="4">
    <name>ii</name>
</geneLocation>
<keyword evidence="3" id="KW-0614">Plasmid</keyword>
<proteinExistence type="predicted"/>
<evidence type="ECO:0000313" key="5">
    <source>
        <dbReference type="Proteomes" id="UP000256710"/>
    </source>
</evidence>
<evidence type="ECO:0008006" key="6">
    <source>
        <dbReference type="Google" id="ProtNLM"/>
    </source>
</evidence>
<dbReference type="Gene3D" id="2.60.120.580">
    <property type="entry name" value="Acetamidase/Formamidase-like domains"/>
    <property type="match status" value="1"/>
</dbReference>
<accession>A0A375HTM0</accession>
<dbReference type="PANTHER" id="PTHR31891">
    <property type="entry name" value="FORMAMIDASE C869.04-RELATED"/>
    <property type="match status" value="1"/>
</dbReference>
<protein>
    <recommendedName>
        <fullName evidence="6">Acetamidase</fullName>
    </recommendedName>
</protein>
<dbReference type="GO" id="GO:0016811">
    <property type="term" value="F:hydrolase activity, acting on carbon-nitrogen (but not peptide) bonds, in linear amides"/>
    <property type="evidence" value="ECO:0007669"/>
    <property type="project" value="InterPro"/>
</dbReference>
<feature type="region of interest" description="Disordered" evidence="1">
    <location>
        <begin position="139"/>
        <end position="162"/>
    </location>
</feature>
<keyword evidence="5" id="KW-1185">Reference proteome</keyword>
<dbReference type="InterPro" id="IPR004304">
    <property type="entry name" value="FmdA_AmdA"/>
</dbReference>
<reference evidence="4 5" key="1">
    <citation type="submission" date="2018-01" db="EMBL/GenBank/DDBJ databases">
        <authorList>
            <person name="Clerissi C."/>
        </authorList>
    </citation>
    <scope>NUCLEOTIDE SEQUENCE [LARGE SCALE GENOMIC DNA]</scope>
    <source>
        <strain evidence="2">Cupriavidus taiwanensis STM 6082</strain>
        <strain evidence="3">Cupriavidus taiwanensis STM 6160</strain>
        <plasmid evidence="3">II</plasmid>
        <plasmid evidence="4">ii</plasmid>
    </source>
</reference>
<name>A0A375HTM0_9BURK</name>
<evidence type="ECO:0000313" key="2">
    <source>
        <dbReference type="EMBL" id="SOZ39861.1"/>
    </source>
</evidence>
<dbReference type="EMBL" id="OFTC01000044">
    <property type="protein sequence ID" value="SOZ39861.1"/>
    <property type="molecule type" value="Genomic_DNA"/>
</dbReference>
<dbReference type="AlphaFoldDB" id="A0A375HTM0"/>
<geneLocation type="plasmid" evidence="3">
    <name>II</name>
</geneLocation>
<dbReference type="PANTHER" id="PTHR31891:SF1">
    <property type="entry name" value="FORMAMIDASE C869.04-RELATED"/>
    <property type="match status" value="1"/>
</dbReference>
<evidence type="ECO:0000313" key="4">
    <source>
        <dbReference type="Proteomes" id="UP000255168"/>
    </source>
</evidence>
<sequence>MLHDLPARPETIHWGYFDATQAPALTVKSGDLIRAEAVTHHAGDAPDLMMDDAIREIYRKVPHDDRHPGVHIMTGPIYVEDAKPGDVLEVRYLQMIPRFRFGANVAASWGRRRMRRSLWQALPLRHAVWTTGLREPLKEAASRPKTACDRRWPCDDQAPRHP</sequence>
<evidence type="ECO:0000313" key="3">
    <source>
        <dbReference type="EMBL" id="SPD60805.1"/>
    </source>
</evidence>
<gene>
    <name evidence="2" type="ORF">CBM2605_B50033</name>
    <name evidence="3" type="ORF">CBM2607_MP21463</name>
</gene>
<dbReference type="SUPFAM" id="SSF141130">
    <property type="entry name" value="Acetamidase/Formamidase-like"/>
    <property type="match status" value="1"/>
</dbReference>
<dbReference type="Proteomes" id="UP000256710">
    <property type="component" value="Unassembled WGS sequence"/>
</dbReference>
<dbReference type="EMBL" id="LT984807">
    <property type="protein sequence ID" value="SPD60805.1"/>
    <property type="molecule type" value="Genomic_DNA"/>
</dbReference>
<dbReference type="Proteomes" id="UP000255168">
    <property type="component" value="Plasmid II"/>
</dbReference>